<evidence type="ECO:0000313" key="10">
    <source>
        <dbReference type="EMBL" id="CAE6492615.1"/>
    </source>
</evidence>
<evidence type="ECO:0000256" key="7">
    <source>
        <dbReference type="RuleBase" id="RU000320"/>
    </source>
</evidence>
<evidence type="ECO:0000256" key="1">
    <source>
        <dbReference type="ARBA" id="ARBA00004651"/>
    </source>
</evidence>
<feature type="domain" description="NADH:quinone oxidoreductase/Mrp antiporter transmembrane" evidence="9">
    <location>
        <begin position="155"/>
        <end position="358"/>
    </location>
</feature>
<feature type="transmembrane region" description="Helical" evidence="8">
    <location>
        <begin position="160"/>
        <end position="182"/>
    </location>
</feature>
<name>A0A1I4RQR1_9PROT</name>
<feature type="transmembrane region" description="Helical" evidence="8">
    <location>
        <begin position="135"/>
        <end position="154"/>
    </location>
</feature>
<proteinExistence type="inferred from homology"/>
<evidence type="ECO:0000256" key="3">
    <source>
        <dbReference type="ARBA" id="ARBA00022475"/>
    </source>
</evidence>
<evidence type="ECO:0000313" key="11">
    <source>
        <dbReference type="EMBL" id="SFM54343.1"/>
    </source>
</evidence>
<dbReference type="InterPro" id="IPR001750">
    <property type="entry name" value="ND/Mrp_TM"/>
</dbReference>
<comment type="similarity">
    <text evidence="2">Belongs to the CPA3 antiporters (TC 2.A.63) subunit D family.</text>
</comment>
<feature type="transmembrane region" description="Helical" evidence="8">
    <location>
        <begin position="61"/>
        <end position="78"/>
    </location>
</feature>
<reference evidence="11 12" key="1">
    <citation type="submission" date="2016-10" db="EMBL/GenBank/DDBJ databases">
        <authorList>
            <person name="de Groot N.N."/>
        </authorList>
    </citation>
    <scope>NUCLEOTIDE SEQUENCE [LARGE SCALE GENOMIC DNA]</scope>
    <source>
        <strain evidence="11 12">Nm146</strain>
    </source>
</reference>
<dbReference type="EMBL" id="CAJNAP010000004">
    <property type="protein sequence ID" value="CAE6492615.1"/>
    <property type="molecule type" value="Genomic_DNA"/>
</dbReference>
<feature type="transmembrane region" description="Helical" evidence="8">
    <location>
        <begin position="394"/>
        <end position="414"/>
    </location>
</feature>
<evidence type="ECO:0000256" key="4">
    <source>
        <dbReference type="ARBA" id="ARBA00022692"/>
    </source>
</evidence>
<protein>
    <submittedName>
        <fullName evidence="11">NADH-quinone oxidoreductase subunit M</fullName>
    </submittedName>
    <submittedName>
        <fullName evidence="10">Putative NADH-quinone oxidoreductase, subunit M</fullName>
        <ecNumber evidence="10">1.6.5.11</ecNumber>
    </submittedName>
</protein>
<evidence type="ECO:0000256" key="5">
    <source>
        <dbReference type="ARBA" id="ARBA00022989"/>
    </source>
</evidence>
<feature type="transmembrane region" description="Helical" evidence="8">
    <location>
        <begin position="350"/>
        <end position="373"/>
    </location>
</feature>
<keyword evidence="12" id="KW-1185">Reference proteome</keyword>
<dbReference type="RefSeq" id="WP_090670033.1">
    <property type="nucleotide sequence ID" value="NZ_CAJNAP010000004.1"/>
</dbReference>
<dbReference type="AlphaFoldDB" id="A0A1I4RQR1"/>
<feature type="transmembrane region" description="Helical" evidence="8">
    <location>
        <begin position="246"/>
        <end position="262"/>
    </location>
</feature>
<keyword evidence="5 8" id="KW-1133">Transmembrane helix</keyword>
<evidence type="ECO:0000256" key="6">
    <source>
        <dbReference type="ARBA" id="ARBA00023136"/>
    </source>
</evidence>
<feature type="transmembrane region" description="Helical" evidence="8">
    <location>
        <begin position="316"/>
        <end position="344"/>
    </location>
</feature>
<sequence length="417" mass="44811">MTFETNSLILTMVPLLGGLLGLTVWSQPVKLKMWLILVTIISLVLAFALSDQLTTSVGGTLLLYLLPLAACVSLLVKLNSHDDQLSLLMTVLLLGLGLGALTSVGFTSQLFLAVILGLNAYLLFKYRNPLWSSSWAGIGVFSLAAVGAGFSAGVDTSTALNISLLVSAVLLPLLPLQAGYVTAVTRLPGSLPSFLIFLLPVLGLNNLANLITDVPDDIAYSISIIALLSVVFGTAKALVQSRVPLILAYSSFAFFAILWWFLASSQTVTPQNVIYLVAVAFVATGLMVSWQVICSRYGDDVDMRTVHGLVWSMPQFAVLLTLVALAAMGMPPFGVFAGFVGMLLTTTFTTYIPLIFILAAWLAASWYIMSMVQKMLFGQKQLEIRRIELHRSEFASLLIVVLICVALGVLPSNITGI</sequence>
<evidence type="ECO:0000256" key="2">
    <source>
        <dbReference type="ARBA" id="ARBA00005346"/>
    </source>
</evidence>
<feature type="transmembrane region" description="Helical" evidence="8">
    <location>
        <begin position="274"/>
        <end position="295"/>
    </location>
</feature>
<comment type="subcellular location">
    <subcellularLocation>
        <location evidence="1">Cell membrane</location>
        <topology evidence="1">Multi-pass membrane protein</topology>
    </subcellularLocation>
    <subcellularLocation>
        <location evidence="7">Membrane</location>
        <topology evidence="7">Multi-pass membrane protein</topology>
    </subcellularLocation>
</comment>
<gene>
    <name evidence="10" type="ORF">NMYAN_120030</name>
    <name evidence="11" type="ORF">SAMN05421880_12037</name>
</gene>
<dbReference type="PANTHER" id="PTHR42703">
    <property type="entry name" value="NADH DEHYDROGENASE"/>
    <property type="match status" value="1"/>
</dbReference>
<dbReference type="Proteomes" id="UP000199561">
    <property type="component" value="Unassembled WGS sequence"/>
</dbReference>
<reference evidence="10" key="2">
    <citation type="submission" date="2021-02" db="EMBL/GenBank/DDBJ databases">
        <authorList>
            <person name="Han P."/>
        </authorList>
    </citation>
    <scope>NUCLEOTIDE SEQUENCE</scope>
    <source>
        <strain evidence="10">Nitrosomonas nitrosa 18-3D</strain>
    </source>
</reference>
<dbReference type="PANTHER" id="PTHR42703:SF1">
    <property type="entry name" value="NA(+)_H(+) ANTIPORTER SUBUNIT D1"/>
    <property type="match status" value="1"/>
</dbReference>
<feature type="transmembrane region" description="Helical" evidence="8">
    <location>
        <begin position="31"/>
        <end position="49"/>
    </location>
</feature>
<keyword evidence="3" id="KW-1003">Cell membrane</keyword>
<feature type="transmembrane region" description="Helical" evidence="8">
    <location>
        <begin position="7"/>
        <end position="25"/>
    </location>
</feature>
<dbReference type="STRING" id="52442.SAMN05421880_12037"/>
<dbReference type="GO" id="GO:0005886">
    <property type="term" value="C:plasma membrane"/>
    <property type="evidence" value="ECO:0007669"/>
    <property type="project" value="UniProtKB-SubCell"/>
</dbReference>
<keyword evidence="10" id="KW-0560">Oxidoreductase</keyword>
<dbReference type="Pfam" id="PF00361">
    <property type="entry name" value="Proton_antipo_M"/>
    <property type="match status" value="1"/>
</dbReference>
<feature type="transmembrane region" description="Helical" evidence="8">
    <location>
        <begin position="194"/>
        <end position="212"/>
    </location>
</feature>
<dbReference type="EC" id="1.6.5.11" evidence="10"/>
<dbReference type="InterPro" id="IPR050586">
    <property type="entry name" value="CPA3_Na-H_Antiporter_D"/>
</dbReference>
<dbReference type="EMBL" id="FOUF01000020">
    <property type="protein sequence ID" value="SFM54343.1"/>
    <property type="molecule type" value="Genomic_DNA"/>
</dbReference>
<dbReference type="Proteomes" id="UP000601736">
    <property type="component" value="Unassembled WGS sequence"/>
</dbReference>
<organism evidence="11 12">
    <name type="scientific">Nitrosomonas nitrosa</name>
    <dbReference type="NCBI Taxonomy" id="52442"/>
    <lineage>
        <taxon>Bacteria</taxon>
        <taxon>Pseudomonadati</taxon>
        <taxon>Pseudomonadota</taxon>
        <taxon>Betaproteobacteria</taxon>
        <taxon>Nitrosomonadales</taxon>
        <taxon>Nitrosomonadaceae</taxon>
        <taxon>Nitrosomonas</taxon>
    </lineage>
</organism>
<feature type="transmembrane region" description="Helical" evidence="8">
    <location>
        <begin position="218"/>
        <end position="239"/>
    </location>
</feature>
<evidence type="ECO:0000313" key="12">
    <source>
        <dbReference type="Proteomes" id="UP000199561"/>
    </source>
</evidence>
<evidence type="ECO:0000259" key="9">
    <source>
        <dbReference type="Pfam" id="PF00361"/>
    </source>
</evidence>
<keyword evidence="4 7" id="KW-0812">Transmembrane</keyword>
<keyword evidence="6 8" id="KW-0472">Membrane</keyword>
<dbReference type="GO" id="GO:0016491">
    <property type="term" value="F:oxidoreductase activity"/>
    <property type="evidence" value="ECO:0007669"/>
    <property type="project" value="UniProtKB-KW"/>
</dbReference>
<feature type="transmembrane region" description="Helical" evidence="8">
    <location>
        <begin position="90"/>
        <end position="123"/>
    </location>
</feature>
<accession>A0A1I4RQR1</accession>
<evidence type="ECO:0000256" key="8">
    <source>
        <dbReference type="SAM" id="Phobius"/>
    </source>
</evidence>